<accession>A0ABT0N4N7</accession>
<comment type="catalytic activity">
    <reaction evidence="7">
        <text>prephenate + H(+) = 3-phenylpyruvate + CO2 + H2O</text>
        <dbReference type="Rhea" id="RHEA:21648"/>
        <dbReference type="ChEBI" id="CHEBI:15377"/>
        <dbReference type="ChEBI" id="CHEBI:15378"/>
        <dbReference type="ChEBI" id="CHEBI:16526"/>
        <dbReference type="ChEBI" id="CHEBI:18005"/>
        <dbReference type="ChEBI" id="CHEBI:29934"/>
        <dbReference type="EC" id="4.2.1.51"/>
    </reaction>
</comment>
<evidence type="ECO:0000256" key="6">
    <source>
        <dbReference type="ARBA" id="ARBA00023239"/>
    </source>
</evidence>
<dbReference type="EMBL" id="JAKIKT010000002">
    <property type="protein sequence ID" value="MCL2913384.1"/>
    <property type="molecule type" value="Genomic_DNA"/>
</dbReference>
<evidence type="ECO:0000313" key="12">
    <source>
        <dbReference type="Proteomes" id="UP001202831"/>
    </source>
</evidence>
<dbReference type="InterPro" id="IPR002912">
    <property type="entry name" value="ACT_dom"/>
</dbReference>
<dbReference type="SUPFAM" id="SSF48600">
    <property type="entry name" value="Chorismate mutase II"/>
    <property type="match status" value="1"/>
</dbReference>
<dbReference type="InterPro" id="IPR010952">
    <property type="entry name" value="CM_P_1"/>
</dbReference>
<dbReference type="InterPro" id="IPR001086">
    <property type="entry name" value="Preph_deHydtase"/>
</dbReference>
<dbReference type="Gene3D" id="3.30.70.260">
    <property type="match status" value="1"/>
</dbReference>
<dbReference type="CDD" id="cd04905">
    <property type="entry name" value="ACT_CM-PDT"/>
    <property type="match status" value="1"/>
</dbReference>
<dbReference type="NCBIfam" id="TIGR01797">
    <property type="entry name" value="CM_P_1"/>
    <property type="match status" value="1"/>
</dbReference>
<dbReference type="RefSeq" id="WP_249248169.1">
    <property type="nucleotide sequence ID" value="NZ_JAKIKT010000002.1"/>
</dbReference>
<dbReference type="Pfam" id="PF00793">
    <property type="entry name" value="DAHP_synth_1"/>
    <property type="match status" value="1"/>
</dbReference>
<dbReference type="Proteomes" id="UP001202831">
    <property type="component" value="Unassembled WGS sequence"/>
</dbReference>
<evidence type="ECO:0000259" key="9">
    <source>
        <dbReference type="PROSITE" id="PS51171"/>
    </source>
</evidence>
<protein>
    <submittedName>
        <fullName evidence="11">Chorismate mutase</fullName>
        <ecNumber evidence="11">5.4.99.5</ecNumber>
    </submittedName>
</protein>
<dbReference type="PANTHER" id="PTHR21022:SF19">
    <property type="entry name" value="PREPHENATE DEHYDRATASE-RELATED"/>
    <property type="match status" value="1"/>
</dbReference>
<evidence type="ECO:0000256" key="5">
    <source>
        <dbReference type="ARBA" id="ARBA00023222"/>
    </source>
</evidence>
<dbReference type="SUPFAM" id="SSF51569">
    <property type="entry name" value="Aldolase"/>
    <property type="match status" value="1"/>
</dbReference>
<evidence type="ECO:0000259" key="10">
    <source>
        <dbReference type="PROSITE" id="PS51671"/>
    </source>
</evidence>
<dbReference type="InterPro" id="IPR045865">
    <property type="entry name" value="ACT-like_dom_sf"/>
</dbReference>
<dbReference type="InterPro" id="IPR006218">
    <property type="entry name" value="DAHP1/KDSA"/>
</dbReference>
<dbReference type="SMART" id="SM00830">
    <property type="entry name" value="CM_2"/>
    <property type="match status" value="1"/>
</dbReference>
<keyword evidence="5" id="KW-0584">Phenylalanine biosynthesis</keyword>
<dbReference type="GO" id="GO:0004106">
    <property type="term" value="F:chorismate mutase activity"/>
    <property type="evidence" value="ECO:0007669"/>
    <property type="project" value="UniProtKB-EC"/>
</dbReference>
<dbReference type="PROSITE" id="PS00858">
    <property type="entry name" value="PREPHENATE_DEHYDR_2"/>
    <property type="match status" value="1"/>
</dbReference>
<dbReference type="InterPro" id="IPR036263">
    <property type="entry name" value="Chorismate_II_sf"/>
</dbReference>
<feature type="domain" description="Chorismate mutase" evidence="8">
    <location>
        <begin position="1"/>
        <end position="92"/>
    </location>
</feature>
<dbReference type="InterPro" id="IPR036979">
    <property type="entry name" value="CM_dom_sf"/>
</dbReference>
<keyword evidence="3" id="KW-0808">Transferase</keyword>
<name>A0ABT0N4N7_9GAMM</name>
<keyword evidence="12" id="KW-1185">Reference proteome</keyword>
<proteinExistence type="predicted"/>
<feature type="domain" description="Prephenate dehydratase" evidence="9">
    <location>
        <begin position="106"/>
        <end position="286"/>
    </location>
</feature>
<gene>
    <name evidence="11" type="ORF">L2725_06230</name>
</gene>
<dbReference type="SUPFAM" id="SSF55021">
    <property type="entry name" value="ACT-like"/>
    <property type="match status" value="1"/>
</dbReference>
<sequence>MDKPPALTEIRKAISAIDKDMLALLAQRKHLALDVARSKEVDIHPIRDTQREKELLARLVKQGREQGLDAHFVLTLYQTIIEDSVLSQQAFLQGRANPDVTKQQYCVAYLGARGSYSHLAATRYCQRRSFEMLDLGCQSFDEIINAVESGHADYGFLPIENTSSGSINEVYDLLQHTSLAIVGETTIEVGHCLLAKPGTKLEQVTTLFAHPQPISQCSRYLSQHKDFKLEYCASSADAMDRIMHSDRTDVAAIGSAQGGEFYGLEVLQNNLANQKVNQSRFIVVARKAIAVPEQLPAKTTLIMATGHKPGALVDALLVLKQHKLNMSKLESRPIAGTPWEEMFYLDIEANLRIPAMESALKELAELTRFIKVLGCYPCETVEPTQLSQKQLMIEPDTSKTEQHLAEQAADIKVRQFALGQGHLGMLASLDVDQALMNPGNLAKSLKEQGFQGLVITQTGQQALDEVITALDSFDLCSVVEVTHPGLLTSAAHADILYIGSDNMYNTALLEQVGTLPVPVILERHPDAETEALQQAVSALQQSGNRQVILAESGFETRSGKRVLDIGYCEDLQQELKLPLLINTSNQVTNAASKACDGLILAITPGEDYRSQLAAWYC</sequence>
<keyword evidence="4" id="KW-0057">Aromatic amino acid biosynthesis</keyword>
<evidence type="ECO:0000259" key="8">
    <source>
        <dbReference type="PROSITE" id="PS51168"/>
    </source>
</evidence>
<dbReference type="EC" id="5.4.99.5" evidence="11"/>
<dbReference type="Gene3D" id="3.20.20.70">
    <property type="entry name" value="Aldolase class I"/>
    <property type="match status" value="1"/>
</dbReference>
<dbReference type="PROSITE" id="PS51171">
    <property type="entry name" value="PREPHENATE_DEHYDR_3"/>
    <property type="match status" value="1"/>
</dbReference>
<evidence type="ECO:0000256" key="1">
    <source>
        <dbReference type="ARBA" id="ARBA00004741"/>
    </source>
</evidence>
<keyword evidence="2" id="KW-0028">Amino-acid biosynthesis</keyword>
<evidence type="ECO:0000256" key="7">
    <source>
        <dbReference type="ARBA" id="ARBA00047848"/>
    </source>
</evidence>
<evidence type="ECO:0000256" key="2">
    <source>
        <dbReference type="ARBA" id="ARBA00022605"/>
    </source>
</evidence>
<dbReference type="InterPro" id="IPR002701">
    <property type="entry name" value="CM_II_prokaryot"/>
</dbReference>
<comment type="pathway">
    <text evidence="1">Amino-acid biosynthesis; L-phenylalanine biosynthesis; phenylpyruvate from prephenate: step 1/1.</text>
</comment>
<dbReference type="Gene3D" id="1.20.59.10">
    <property type="entry name" value="Chorismate mutase"/>
    <property type="match status" value="1"/>
</dbReference>
<keyword evidence="6" id="KW-0456">Lyase</keyword>
<evidence type="ECO:0000256" key="3">
    <source>
        <dbReference type="ARBA" id="ARBA00022679"/>
    </source>
</evidence>
<dbReference type="PROSITE" id="PS51671">
    <property type="entry name" value="ACT"/>
    <property type="match status" value="1"/>
</dbReference>
<evidence type="ECO:0000313" key="11">
    <source>
        <dbReference type="EMBL" id="MCL2913384.1"/>
    </source>
</evidence>
<reference evidence="11 12" key="1">
    <citation type="submission" date="2022-01" db="EMBL/GenBank/DDBJ databases">
        <title>Whole genome-based taxonomy of the Shewanellaceae.</title>
        <authorList>
            <person name="Martin-Rodriguez A.J."/>
        </authorList>
    </citation>
    <scope>NUCLEOTIDE SEQUENCE [LARGE SCALE GENOMIC DNA]</scope>
    <source>
        <strain evidence="11 12">DSM 21332</strain>
    </source>
</reference>
<dbReference type="PANTHER" id="PTHR21022">
    <property type="entry name" value="PREPHENATE DEHYDRATASE P PROTEIN"/>
    <property type="match status" value="1"/>
</dbReference>
<dbReference type="PROSITE" id="PS51168">
    <property type="entry name" value="CHORISMATE_MUT_2"/>
    <property type="match status" value="1"/>
</dbReference>
<dbReference type="CDD" id="cd13631">
    <property type="entry name" value="PBP2_Ct-PDT_like"/>
    <property type="match status" value="1"/>
</dbReference>
<evidence type="ECO:0000256" key="4">
    <source>
        <dbReference type="ARBA" id="ARBA00023141"/>
    </source>
</evidence>
<feature type="domain" description="ACT" evidence="10">
    <location>
        <begin position="300"/>
        <end position="377"/>
    </location>
</feature>
<dbReference type="InterPro" id="IPR013785">
    <property type="entry name" value="Aldolase_TIM"/>
</dbReference>
<dbReference type="InterPro" id="IPR018528">
    <property type="entry name" value="Preph_deHydtase_CS"/>
</dbReference>
<dbReference type="Pfam" id="PF01817">
    <property type="entry name" value="CM_2"/>
    <property type="match status" value="1"/>
</dbReference>
<dbReference type="Gene3D" id="3.40.190.10">
    <property type="entry name" value="Periplasmic binding protein-like II"/>
    <property type="match status" value="2"/>
</dbReference>
<keyword evidence="11" id="KW-0413">Isomerase</keyword>
<dbReference type="SUPFAM" id="SSF53850">
    <property type="entry name" value="Periplasmic binding protein-like II"/>
    <property type="match status" value="1"/>
</dbReference>
<organism evidence="11 12">
    <name type="scientific">Shewanella corallii</name>
    <dbReference type="NCBI Taxonomy" id="560080"/>
    <lineage>
        <taxon>Bacteria</taxon>
        <taxon>Pseudomonadati</taxon>
        <taxon>Pseudomonadota</taxon>
        <taxon>Gammaproteobacteria</taxon>
        <taxon>Alteromonadales</taxon>
        <taxon>Shewanellaceae</taxon>
        <taxon>Shewanella</taxon>
    </lineage>
</organism>
<comment type="caution">
    <text evidence="11">The sequence shown here is derived from an EMBL/GenBank/DDBJ whole genome shotgun (WGS) entry which is preliminary data.</text>
</comment>
<dbReference type="Pfam" id="PF00800">
    <property type="entry name" value="PDT"/>
    <property type="match status" value="1"/>
</dbReference>